<keyword evidence="2" id="KW-0169">Cobalamin biosynthesis</keyword>
<comment type="pathway">
    <text evidence="1">Cofactor biosynthesis; adenosylcobalamin biosynthesis.</text>
</comment>
<evidence type="ECO:0000256" key="3">
    <source>
        <dbReference type="ARBA" id="ARBA00022603"/>
    </source>
</evidence>
<evidence type="ECO:0000256" key="1">
    <source>
        <dbReference type="ARBA" id="ARBA00004953"/>
    </source>
</evidence>
<dbReference type="OrthoDB" id="42238at2157"/>
<dbReference type="InterPro" id="IPR000878">
    <property type="entry name" value="4pyrrol_Mease"/>
</dbReference>
<dbReference type="Pfam" id="PF00590">
    <property type="entry name" value="TP_methylase"/>
    <property type="match status" value="1"/>
</dbReference>
<dbReference type="InterPro" id="IPR014777">
    <property type="entry name" value="4pyrrole_Mease_sub1"/>
</dbReference>
<sequence>MWVTYGLIVIYCKINTEDGNMIYIVGIGPGNRNYITIEALNTVKNSEVVIGSKRALKNFEINGEVIELTKNLKLELYNFLKEHLKTGNKKNVSILSTGDPCFSGLLKTVLDFDFIKKEDIEVISGISSIQYAASKLKISSEDYRILTLHGKEENLKKLLECVKNKEKVIFLPNNIKRELGYLINNGVSKDITATILENLSYDNEKIVTGPICNLINENYSYLLVCVIN</sequence>
<dbReference type="InterPro" id="IPR050714">
    <property type="entry name" value="Cobalamin_biosynth_MTase"/>
</dbReference>
<gene>
    <name evidence="7" type="ordered locus">Mevan_0540</name>
</gene>
<dbReference type="UniPathway" id="UPA00148"/>
<dbReference type="PANTHER" id="PTHR43182:SF1">
    <property type="entry name" value="COBALT-PRECORRIN-7 C(5)-METHYLTRANSFERASE"/>
    <property type="match status" value="1"/>
</dbReference>
<protein>
    <submittedName>
        <fullName evidence="7">Precorrin-6y C5,15-methyltransferase (Decarboxylating), CbiE subunit</fullName>
    </submittedName>
</protein>
<reference evidence="7" key="1">
    <citation type="submission" date="2007-06" db="EMBL/GenBank/DDBJ databases">
        <title>Complete sequence of Methanococcus vannielii SB.</title>
        <authorList>
            <consortium name="US DOE Joint Genome Institute"/>
            <person name="Copeland A."/>
            <person name="Lucas S."/>
            <person name="Lapidus A."/>
            <person name="Barry K."/>
            <person name="Glavina del Rio T."/>
            <person name="Dalin E."/>
            <person name="Tice H."/>
            <person name="Pitluck S."/>
            <person name="Chain P."/>
            <person name="Malfatti S."/>
            <person name="Shin M."/>
            <person name="Vergez L."/>
            <person name="Schmutz J."/>
            <person name="Larimer F."/>
            <person name="Land M."/>
            <person name="Hauser L."/>
            <person name="Kyrpides N."/>
            <person name="Anderson I."/>
            <person name="Sieprawska-Lupa M."/>
            <person name="Whitman W.B."/>
            <person name="Richardson P."/>
        </authorList>
    </citation>
    <scope>NUCLEOTIDE SEQUENCE [LARGE SCALE GENOMIC DNA]</scope>
    <source>
        <strain evidence="7">SB</strain>
    </source>
</reference>
<dbReference type="EMBL" id="CP000742">
    <property type="protein sequence ID" value="ABR54447.1"/>
    <property type="molecule type" value="Genomic_DNA"/>
</dbReference>
<dbReference type="InterPro" id="IPR012818">
    <property type="entry name" value="CbiE"/>
</dbReference>
<dbReference type="NCBIfam" id="NF004462">
    <property type="entry name" value="PRK05787.2-5"/>
    <property type="match status" value="1"/>
</dbReference>
<accession>A6UPM5</accession>
<dbReference type="GeneID" id="5325924"/>
<dbReference type="GO" id="GO:0032259">
    <property type="term" value="P:methylation"/>
    <property type="evidence" value="ECO:0007669"/>
    <property type="project" value="UniProtKB-KW"/>
</dbReference>
<dbReference type="STRING" id="406327.Mevan_0540"/>
<dbReference type="KEGG" id="mvn:Mevan_0540"/>
<dbReference type="Gene3D" id="3.40.1010.10">
    <property type="entry name" value="Cobalt-precorrin-4 Transmethylase, Domain 1"/>
    <property type="match status" value="1"/>
</dbReference>
<dbReference type="InterPro" id="IPR035996">
    <property type="entry name" value="4pyrrol_Methylase_sf"/>
</dbReference>
<dbReference type="AlphaFoldDB" id="A6UPM5"/>
<dbReference type="SUPFAM" id="SSF53790">
    <property type="entry name" value="Tetrapyrrole methylase"/>
    <property type="match status" value="1"/>
</dbReference>
<dbReference type="Gene3D" id="3.30.950.10">
    <property type="entry name" value="Methyltransferase, Cobalt-precorrin-4 Transmethylase, Domain 2"/>
    <property type="match status" value="1"/>
</dbReference>
<dbReference type="RefSeq" id="WP_011972350.1">
    <property type="nucleotide sequence ID" value="NC_009634.1"/>
</dbReference>
<dbReference type="HOGENOM" id="CLU_089162_2_0_2"/>
<proteinExistence type="predicted"/>
<evidence type="ECO:0000313" key="8">
    <source>
        <dbReference type="Proteomes" id="UP000001107"/>
    </source>
</evidence>
<evidence type="ECO:0000313" key="7">
    <source>
        <dbReference type="EMBL" id="ABR54447.1"/>
    </source>
</evidence>
<dbReference type="NCBIfam" id="TIGR02467">
    <property type="entry name" value="CbiE"/>
    <property type="match status" value="1"/>
</dbReference>
<evidence type="ECO:0000256" key="4">
    <source>
        <dbReference type="ARBA" id="ARBA00022679"/>
    </source>
</evidence>
<keyword evidence="8" id="KW-1185">Reference proteome</keyword>
<dbReference type="GO" id="GO:0008276">
    <property type="term" value="F:protein methyltransferase activity"/>
    <property type="evidence" value="ECO:0007669"/>
    <property type="project" value="InterPro"/>
</dbReference>
<evidence type="ECO:0000256" key="2">
    <source>
        <dbReference type="ARBA" id="ARBA00022573"/>
    </source>
</evidence>
<dbReference type="InterPro" id="IPR014776">
    <property type="entry name" value="4pyrrole_Mease_sub2"/>
</dbReference>
<dbReference type="eggNOG" id="arCOG00650">
    <property type="taxonomic scope" value="Archaea"/>
</dbReference>
<keyword evidence="4" id="KW-0808">Transferase</keyword>
<keyword evidence="5" id="KW-0949">S-adenosyl-L-methionine</keyword>
<keyword evidence="3" id="KW-0489">Methyltransferase</keyword>
<evidence type="ECO:0000259" key="6">
    <source>
        <dbReference type="Pfam" id="PF00590"/>
    </source>
</evidence>
<dbReference type="Proteomes" id="UP000001107">
    <property type="component" value="Chromosome"/>
</dbReference>
<dbReference type="CDD" id="cd11644">
    <property type="entry name" value="Precorrin-6Y-MT"/>
    <property type="match status" value="1"/>
</dbReference>
<evidence type="ECO:0000256" key="5">
    <source>
        <dbReference type="ARBA" id="ARBA00022691"/>
    </source>
</evidence>
<organism evidence="7 8">
    <name type="scientific">Methanococcus vannielii (strain ATCC 35089 / DSM 1224 / JCM 13029 / OCM 148 / SB)</name>
    <dbReference type="NCBI Taxonomy" id="406327"/>
    <lineage>
        <taxon>Archaea</taxon>
        <taxon>Methanobacteriati</taxon>
        <taxon>Methanobacteriota</taxon>
        <taxon>Methanomada group</taxon>
        <taxon>Methanococci</taxon>
        <taxon>Methanococcales</taxon>
        <taxon>Methanococcaceae</taxon>
        <taxon>Methanococcus</taxon>
    </lineage>
</organism>
<feature type="domain" description="Tetrapyrrole methylase" evidence="6">
    <location>
        <begin position="21"/>
        <end position="211"/>
    </location>
</feature>
<name>A6UPM5_METVS</name>
<dbReference type="GO" id="GO:0009236">
    <property type="term" value="P:cobalamin biosynthetic process"/>
    <property type="evidence" value="ECO:0007669"/>
    <property type="project" value="UniProtKB-UniPathway"/>
</dbReference>
<dbReference type="PANTHER" id="PTHR43182">
    <property type="entry name" value="COBALT-PRECORRIN-6B C(15)-METHYLTRANSFERASE (DECARBOXYLATING)"/>
    <property type="match status" value="1"/>
</dbReference>